<evidence type="ECO:0000313" key="3">
    <source>
        <dbReference type="Proteomes" id="UP000004198"/>
    </source>
</evidence>
<evidence type="ECO:0000256" key="1">
    <source>
        <dbReference type="SAM" id="SignalP"/>
    </source>
</evidence>
<organism evidence="2 3">
    <name type="scientific">Clostridium carboxidivorans P7</name>
    <dbReference type="NCBI Taxonomy" id="536227"/>
    <lineage>
        <taxon>Bacteria</taxon>
        <taxon>Bacillati</taxon>
        <taxon>Bacillota</taxon>
        <taxon>Clostridia</taxon>
        <taxon>Eubacteriales</taxon>
        <taxon>Clostridiaceae</taxon>
        <taxon>Clostridium</taxon>
    </lineage>
</organism>
<dbReference type="EMBL" id="ACVI01000083">
    <property type="protein sequence ID" value="EET85601.1"/>
    <property type="molecule type" value="Genomic_DNA"/>
</dbReference>
<dbReference type="eggNOG" id="COG2247">
    <property type="taxonomic scope" value="Bacteria"/>
</dbReference>
<dbReference type="Pfam" id="PF04122">
    <property type="entry name" value="CW_binding_2"/>
    <property type="match status" value="3"/>
</dbReference>
<dbReference type="KEGG" id="cck:Ccar_03760"/>
<keyword evidence="3" id="KW-1185">Reference proteome</keyword>
<protein>
    <submittedName>
        <fullName evidence="2">Putative cell wall binding repeat 2-containing protein</fullName>
    </submittedName>
</protein>
<comment type="caution">
    <text evidence="2">The sequence shown here is derived from an EMBL/GenBank/DDBJ whole genome shotgun (WGS) entry which is preliminary data.</text>
</comment>
<dbReference type="OrthoDB" id="1935856at2"/>
<reference evidence="2 3" key="1">
    <citation type="submission" date="2009-06" db="EMBL/GenBank/DDBJ databases">
        <title>The draft genome of Clostridium carboxidivorans P7.</title>
        <authorList>
            <consortium name="US DOE Joint Genome Institute (JGI-PGF)"/>
            <person name="Lucas S."/>
            <person name="Copeland A."/>
            <person name="Lapidus A."/>
            <person name="Glavina del Rio T."/>
            <person name="Tice H."/>
            <person name="Bruce D."/>
            <person name="Goodwin L."/>
            <person name="Pitluck S."/>
            <person name="Larimer F."/>
            <person name="Land M.L."/>
            <person name="Hauser L."/>
            <person name="Hemme C.L."/>
        </authorList>
    </citation>
    <scope>NUCLEOTIDE SEQUENCE [LARGE SCALE GENOMIC DNA]</scope>
    <source>
        <strain evidence="2 3">P7</strain>
    </source>
</reference>
<dbReference type="PANTHER" id="PTHR30032:SF8">
    <property type="entry name" value="GERMINATION-SPECIFIC N-ACETYLMURAMOYL-L-ALANINE AMIDASE"/>
    <property type="match status" value="1"/>
</dbReference>
<gene>
    <name evidence="2" type="ORF">CcarbDRAFT_3937</name>
</gene>
<dbReference type="PANTHER" id="PTHR30032">
    <property type="entry name" value="N-ACETYLMURAMOYL-L-ALANINE AMIDASE-RELATED"/>
    <property type="match status" value="1"/>
</dbReference>
<dbReference type="Proteomes" id="UP000004198">
    <property type="component" value="Unassembled WGS sequence"/>
</dbReference>
<dbReference type="Gene3D" id="3.40.50.12090">
    <property type="match status" value="3"/>
</dbReference>
<dbReference type="STRING" id="536227.Ccar_03760"/>
<evidence type="ECO:0000313" key="2">
    <source>
        <dbReference type="EMBL" id="EET85601.1"/>
    </source>
</evidence>
<name>C6PYS0_9CLOT</name>
<dbReference type="PATRIC" id="fig|536227.13.peg.797"/>
<keyword evidence="1" id="KW-0732">Signal</keyword>
<feature type="signal peptide" evidence="1">
    <location>
        <begin position="1"/>
        <end position="23"/>
    </location>
</feature>
<dbReference type="AlphaFoldDB" id="C6PYS0"/>
<dbReference type="InterPro" id="IPR007253">
    <property type="entry name" value="Cell_wall-bd_2"/>
</dbReference>
<feature type="chain" id="PRO_5009951154" evidence="1">
    <location>
        <begin position="24"/>
        <end position="529"/>
    </location>
</feature>
<dbReference type="InterPro" id="IPR051922">
    <property type="entry name" value="Bact_Sporulation_Assoc"/>
</dbReference>
<proteinExistence type="predicted"/>
<sequence>MKKILSLIVASSIITTASITAHAETRYNVSRLYGVDRYKTSVNISNNFSNGKIQNVIIASGKDFPDALTGSILSKKYTAPILLLNNTVNESTDSINYVINHLDKSGTIYILGGSGSISEDFVKYMKNLGYSNIIRLGGINRAETNKVIVQSIDIEKKTPIVITNGYDGFADALSISSIAAAKGYPIFITEKKALPVEIKNTISNIDPSEVYIVGGTGVVGSEIVRELKNLVPTLDDSKIIRVAGDDRYETSLNIAKYFKLNTDTAIIANGTNFPDALSGTALAAKLNAPIILTDGQDIESQKSFINTQNYSNIVLLGGLGSIDFPIEYSFKDPEKISQAEKDYINILLKSCDDMLNNTSLVSKSLSDFSYVLSAIEDAMNKNASEPAPSVEAVRNFFSDEFSNNYSNLANLGGAIGVTEDILNLQSPDGLESLKSEYIKAVQIEHSNMQKIDNDYSDCVSSIDSLIRNSKFPSIYPKGSAAYKKQIKDRMELISKSIYNLAGSSQYLGSERGKILQLKQRLEKAKQYMQ</sequence>
<dbReference type="RefSeq" id="WP_007062822.1">
    <property type="nucleotide sequence ID" value="NZ_ACVI01000083.1"/>
</dbReference>
<accession>C6PYS0</accession>